<feature type="transmembrane region" description="Helical" evidence="2">
    <location>
        <begin position="323"/>
        <end position="348"/>
    </location>
</feature>
<protein>
    <submittedName>
        <fullName evidence="3">Uncharacterized protein</fullName>
    </submittedName>
</protein>
<keyword evidence="2" id="KW-1133">Transmembrane helix</keyword>
<reference evidence="3 4" key="1">
    <citation type="journal article" date="2013" name="Stand. Genomic Sci.">
        <title>Genomic Encyclopedia of Type Strains, Phase I: The one thousand microbial genomes (KMG-I) project.</title>
        <authorList>
            <person name="Kyrpides N.C."/>
            <person name="Woyke T."/>
            <person name="Eisen J.A."/>
            <person name="Garrity G."/>
            <person name="Lilburn T.G."/>
            <person name="Beck B.J."/>
            <person name="Whitman W.B."/>
            <person name="Hugenholtz P."/>
            <person name="Klenk H.P."/>
        </authorList>
    </citation>
    <scope>NUCLEOTIDE SEQUENCE [LARGE SCALE GENOMIC DNA]</scope>
    <source>
        <strain evidence="3 4">DSM 45044</strain>
    </source>
</reference>
<evidence type="ECO:0000313" key="3">
    <source>
        <dbReference type="EMBL" id="TWJ08132.1"/>
    </source>
</evidence>
<evidence type="ECO:0000256" key="2">
    <source>
        <dbReference type="SAM" id="Phobius"/>
    </source>
</evidence>
<proteinExistence type="predicted"/>
<keyword evidence="4" id="KW-1185">Reference proteome</keyword>
<comment type="caution">
    <text evidence="3">The sequence shown here is derived from an EMBL/GenBank/DDBJ whole genome shotgun (WGS) entry which is preliminary data.</text>
</comment>
<gene>
    <name evidence="3" type="ORF">LX16_4352</name>
</gene>
<feature type="transmembrane region" description="Helical" evidence="2">
    <location>
        <begin position="354"/>
        <end position="376"/>
    </location>
</feature>
<organism evidence="3 4">
    <name type="scientific">Stackebrandtia albiflava</name>
    <dbReference type="NCBI Taxonomy" id="406432"/>
    <lineage>
        <taxon>Bacteria</taxon>
        <taxon>Bacillati</taxon>
        <taxon>Actinomycetota</taxon>
        <taxon>Actinomycetes</taxon>
        <taxon>Glycomycetales</taxon>
        <taxon>Glycomycetaceae</taxon>
        <taxon>Stackebrandtia</taxon>
    </lineage>
</organism>
<dbReference type="AlphaFoldDB" id="A0A562UR90"/>
<feature type="region of interest" description="Disordered" evidence="1">
    <location>
        <begin position="468"/>
        <end position="490"/>
    </location>
</feature>
<feature type="compositionally biased region" description="Basic residues" evidence="1">
    <location>
        <begin position="477"/>
        <end position="490"/>
    </location>
</feature>
<feature type="transmembrane region" description="Helical" evidence="2">
    <location>
        <begin position="153"/>
        <end position="181"/>
    </location>
</feature>
<feature type="transmembrane region" description="Helical" evidence="2">
    <location>
        <begin position="33"/>
        <end position="59"/>
    </location>
</feature>
<keyword evidence="2" id="KW-0472">Membrane</keyword>
<feature type="transmembrane region" description="Helical" evidence="2">
    <location>
        <begin position="123"/>
        <end position="147"/>
    </location>
</feature>
<sequence length="490" mass="51542">MAFSLAQALPEAGTVPFPWAPQIRRAHLAALRLRLAVSVAAWLVVGGGVGWTTAVLTWARPPEWLAVVPSGAVVAVLVSVVAVTAIATLDGIGPALVVVWGYGRPGAVAASGYCAAPPRALRGLGAVAAGAGLSTGLAAGVATALLTSTGRGVGAALVAAAALLVSGIIGLFVAVSLPRLVKAWRAERRRAAERDRVYTTGSHVVGRVTAADYQGYRLDAQPVFRMTLEYPVREEIRRVEFLHADHPCWAPLPGNEFDVRYDPASPDDPETTVLERRIVGQSFDPDTAPLRQGRHEGESFLTTEAPDWALPDTKASPARVRYLLYRACTVNAVAAVLVAGAAVAWTTGHGLTPWWLVPCLLVMSTLYTCHAAWWWGMLRRADRVADRLWSPTATAWLGCGLAGAVVATVLVSVAPGAEPGGVVLFTGAAALLAGFGGVTNDSVPEETRWLTGDTPPPVDEVRQAIRSGDPEALPRLAARHGYRAGPRHAP</sequence>
<feature type="transmembrane region" description="Helical" evidence="2">
    <location>
        <begin position="388"/>
        <end position="414"/>
    </location>
</feature>
<accession>A0A562UR90</accession>
<evidence type="ECO:0000313" key="4">
    <source>
        <dbReference type="Proteomes" id="UP000321617"/>
    </source>
</evidence>
<dbReference type="Proteomes" id="UP000321617">
    <property type="component" value="Unassembled WGS sequence"/>
</dbReference>
<dbReference type="OrthoDB" id="4903474at2"/>
<keyword evidence="2" id="KW-0812">Transmembrane</keyword>
<dbReference type="RefSeq" id="WP_147142301.1">
    <property type="nucleotide sequence ID" value="NZ_BAABIJ010000004.1"/>
</dbReference>
<evidence type="ECO:0000256" key="1">
    <source>
        <dbReference type="SAM" id="MobiDB-lite"/>
    </source>
</evidence>
<dbReference type="EMBL" id="VLLL01000008">
    <property type="protein sequence ID" value="TWJ08132.1"/>
    <property type="molecule type" value="Genomic_DNA"/>
</dbReference>
<feature type="transmembrane region" description="Helical" evidence="2">
    <location>
        <begin position="420"/>
        <end position="438"/>
    </location>
</feature>
<name>A0A562UR90_9ACTN</name>
<feature type="transmembrane region" description="Helical" evidence="2">
    <location>
        <begin position="71"/>
        <end position="102"/>
    </location>
</feature>